<gene>
    <name evidence="1" type="ORF">ACFSSA_06190</name>
</gene>
<evidence type="ECO:0000313" key="1">
    <source>
        <dbReference type="EMBL" id="MFD2256255.1"/>
    </source>
</evidence>
<evidence type="ECO:0000313" key="2">
    <source>
        <dbReference type="Proteomes" id="UP001597375"/>
    </source>
</evidence>
<dbReference type="RefSeq" id="WP_386819330.1">
    <property type="nucleotide sequence ID" value="NZ_JBHUIT010000005.1"/>
</dbReference>
<reference evidence="2" key="1">
    <citation type="journal article" date="2019" name="Int. J. Syst. Evol. Microbiol.">
        <title>The Global Catalogue of Microorganisms (GCM) 10K type strain sequencing project: providing services to taxonomists for standard genome sequencing and annotation.</title>
        <authorList>
            <consortium name="The Broad Institute Genomics Platform"/>
            <consortium name="The Broad Institute Genome Sequencing Center for Infectious Disease"/>
            <person name="Wu L."/>
            <person name="Ma J."/>
        </authorList>
    </citation>
    <scope>NUCLEOTIDE SEQUENCE [LARGE SCALE GENOMIC DNA]</scope>
    <source>
        <strain evidence="2">CGMCC 4.7106</strain>
    </source>
</reference>
<keyword evidence="2" id="KW-1185">Reference proteome</keyword>
<accession>A0ABW5D9B2</accession>
<protein>
    <submittedName>
        <fullName evidence="1">Uncharacterized protein</fullName>
    </submittedName>
</protein>
<dbReference type="EMBL" id="JBHUIT010000005">
    <property type="protein sequence ID" value="MFD2256255.1"/>
    <property type="molecule type" value="Genomic_DNA"/>
</dbReference>
<proteinExistence type="predicted"/>
<comment type="caution">
    <text evidence="1">The sequence shown here is derived from an EMBL/GenBank/DDBJ whole genome shotgun (WGS) entry which is preliminary data.</text>
</comment>
<sequence length="51" mass="5625">MAFLFLAMRMFCMSGVCMIVMGTMVLVELSGAIGTIEFVSLTRTKTKTNKN</sequence>
<name>A0ABW5D9B2_9BACT</name>
<organism evidence="1 2">
    <name type="scientific">Luteolibacter algae</name>
    <dbReference type="NCBI Taxonomy" id="454151"/>
    <lineage>
        <taxon>Bacteria</taxon>
        <taxon>Pseudomonadati</taxon>
        <taxon>Verrucomicrobiota</taxon>
        <taxon>Verrucomicrobiia</taxon>
        <taxon>Verrucomicrobiales</taxon>
        <taxon>Verrucomicrobiaceae</taxon>
        <taxon>Luteolibacter</taxon>
    </lineage>
</organism>
<dbReference type="Proteomes" id="UP001597375">
    <property type="component" value="Unassembled WGS sequence"/>
</dbReference>